<feature type="compositionally biased region" description="Basic residues" evidence="1">
    <location>
        <begin position="1"/>
        <end position="11"/>
    </location>
</feature>
<feature type="compositionally biased region" description="Polar residues" evidence="1">
    <location>
        <begin position="270"/>
        <end position="280"/>
    </location>
</feature>
<organism evidence="2 3">
    <name type="scientific">Anthostomella pinea</name>
    <dbReference type="NCBI Taxonomy" id="933095"/>
    <lineage>
        <taxon>Eukaryota</taxon>
        <taxon>Fungi</taxon>
        <taxon>Dikarya</taxon>
        <taxon>Ascomycota</taxon>
        <taxon>Pezizomycotina</taxon>
        <taxon>Sordariomycetes</taxon>
        <taxon>Xylariomycetidae</taxon>
        <taxon>Xylariales</taxon>
        <taxon>Xylariaceae</taxon>
        <taxon>Anthostomella</taxon>
    </lineage>
</organism>
<evidence type="ECO:0000313" key="2">
    <source>
        <dbReference type="EMBL" id="CAJ2512221.1"/>
    </source>
</evidence>
<feature type="compositionally biased region" description="Basic and acidic residues" evidence="1">
    <location>
        <begin position="328"/>
        <end position="341"/>
    </location>
</feature>
<proteinExistence type="predicted"/>
<feature type="region of interest" description="Disordered" evidence="1">
    <location>
        <begin position="146"/>
        <end position="360"/>
    </location>
</feature>
<feature type="region of interest" description="Disordered" evidence="1">
    <location>
        <begin position="1"/>
        <end position="82"/>
    </location>
</feature>
<dbReference type="Proteomes" id="UP001295740">
    <property type="component" value="Unassembled WGS sequence"/>
</dbReference>
<feature type="compositionally biased region" description="Polar residues" evidence="1">
    <location>
        <begin position="15"/>
        <end position="27"/>
    </location>
</feature>
<keyword evidence="3" id="KW-1185">Reference proteome</keyword>
<reference evidence="2" key="1">
    <citation type="submission" date="2023-10" db="EMBL/GenBank/DDBJ databases">
        <authorList>
            <person name="Hackl T."/>
        </authorList>
    </citation>
    <scope>NUCLEOTIDE SEQUENCE</scope>
</reference>
<dbReference type="EMBL" id="CAUWAG010000019">
    <property type="protein sequence ID" value="CAJ2512221.1"/>
    <property type="molecule type" value="Genomic_DNA"/>
</dbReference>
<gene>
    <name evidence="2" type="ORF">KHLLAP_LOCUS12689</name>
</gene>
<feature type="compositionally biased region" description="Acidic residues" evidence="1">
    <location>
        <begin position="245"/>
        <end position="254"/>
    </location>
</feature>
<protein>
    <submittedName>
        <fullName evidence="2">Uu.00g052360.m01.CDS01</fullName>
    </submittedName>
</protein>
<name>A0AAI8VQJ1_9PEZI</name>
<evidence type="ECO:0000313" key="3">
    <source>
        <dbReference type="Proteomes" id="UP001295740"/>
    </source>
</evidence>
<feature type="compositionally biased region" description="Low complexity" evidence="1">
    <location>
        <begin position="53"/>
        <end position="62"/>
    </location>
</feature>
<evidence type="ECO:0000256" key="1">
    <source>
        <dbReference type="SAM" id="MobiDB-lite"/>
    </source>
</evidence>
<comment type="caution">
    <text evidence="2">The sequence shown here is derived from an EMBL/GenBank/DDBJ whole genome shotgun (WGS) entry which is preliminary data.</text>
</comment>
<sequence>MVRTLPWKRRERLLQETSGPGRSTSGRQPKPKDQGLDDDKDSTIASASRKGGTRPTLRSTSTSPPPQPLQESYMIDGPDDDDRYRMVEDEFLATAQLFTAHMHAAEYQRLKAASRSENAETIRDISRPVVGRMTDLVRKKQERKARMANQKLATGKVLAAQGRSDGNGGSSEDDDSPRNESLYGLMESPKKQATRLDGLMPTTMATRAAAGFTRPRTIIAPTTAQPTFGQLPGSRPRPEPKSEDPELDDDDLEDASTSRTVRPFRAAVQSKPQPQRSQPLHSVAGQKQALRPAVKDARSTELATSCKATGESDSSDDDGLDFVSRLKKQQEERRHSWEQRKPAAKAKPKASSADIVPGFL</sequence>
<accession>A0AAI8VQJ1</accession>
<dbReference type="AlphaFoldDB" id="A0AAI8VQJ1"/>